<dbReference type="Proteomes" id="UP001309876">
    <property type="component" value="Unassembled WGS sequence"/>
</dbReference>
<evidence type="ECO:0000313" key="3">
    <source>
        <dbReference type="EMBL" id="KAK5081610.1"/>
    </source>
</evidence>
<organism evidence="3 4">
    <name type="scientific">Lithohypha guttulata</name>
    <dbReference type="NCBI Taxonomy" id="1690604"/>
    <lineage>
        <taxon>Eukaryota</taxon>
        <taxon>Fungi</taxon>
        <taxon>Dikarya</taxon>
        <taxon>Ascomycota</taxon>
        <taxon>Pezizomycotina</taxon>
        <taxon>Eurotiomycetes</taxon>
        <taxon>Chaetothyriomycetidae</taxon>
        <taxon>Chaetothyriales</taxon>
        <taxon>Trichomeriaceae</taxon>
        <taxon>Lithohypha</taxon>
    </lineage>
</organism>
<dbReference type="InterPro" id="IPR036928">
    <property type="entry name" value="AS_sf"/>
</dbReference>
<dbReference type="PANTHER" id="PTHR42678:SF11">
    <property type="entry name" value="AMIDASE FAMILY PROTEIN"/>
    <property type="match status" value="1"/>
</dbReference>
<feature type="domain" description="Amidase" evidence="2">
    <location>
        <begin position="39"/>
        <end position="336"/>
    </location>
</feature>
<feature type="region of interest" description="Disordered" evidence="1">
    <location>
        <begin position="564"/>
        <end position="586"/>
    </location>
</feature>
<gene>
    <name evidence="3" type="ORF">LTR05_007741</name>
</gene>
<dbReference type="NCBIfam" id="NF005127">
    <property type="entry name" value="PRK06565.1"/>
    <property type="match status" value="1"/>
</dbReference>
<dbReference type="SUPFAM" id="SSF75304">
    <property type="entry name" value="Amidase signature (AS) enzymes"/>
    <property type="match status" value="1"/>
</dbReference>
<reference evidence="3 4" key="1">
    <citation type="submission" date="2023-08" db="EMBL/GenBank/DDBJ databases">
        <title>Black Yeasts Isolated from many extreme environments.</title>
        <authorList>
            <person name="Coleine C."/>
            <person name="Stajich J.E."/>
            <person name="Selbmann L."/>
        </authorList>
    </citation>
    <scope>NUCLEOTIDE SEQUENCE [LARGE SCALE GENOMIC DNA]</scope>
    <source>
        <strain evidence="3 4">CCFEE 5910</strain>
    </source>
</reference>
<dbReference type="InterPro" id="IPR023631">
    <property type="entry name" value="Amidase_dom"/>
</dbReference>
<dbReference type="EMBL" id="JAVRRJ010000009">
    <property type="protein sequence ID" value="KAK5081610.1"/>
    <property type="molecule type" value="Genomic_DNA"/>
</dbReference>
<dbReference type="Gene3D" id="3.90.1300.10">
    <property type="entry name" value="Amidase signature (AS) domain"/>
    <property type="match status" value="1"/>
</dbReference>
<dbReference type="PANTHER" id="PTHR42678">
    <property type="entry name" value="AMIDASE"/>
    <property type="match status" value="1"/>
</dbReference>
<keyword evidence="4" id="KW-1185">Reference proteome</keyword>
<accession>A0AAN7SU71</accession>
<proteinExistence type="predicted"/>
<dbReference type="AlphaFoldDB" id="A0AAN7SU71"/>
<evidence type="ECO:0000259" key="2">
    <source>
        <dbReference type="Pfam" id="PF01425"/>
    </source>
</evidence>
<dbReference type="Pfam" id="PF01425">
    <property type="entry name" value="Amidase"/>
    <property type="match status" value="1"/>
</dbReference>
<protein>
    <recommendedName>
        <fullName evidence="2">Amidase domain-containing protein</fullName>
    </recommendedName>
</protein>
<evidence type="ECO:0000256" key="1">
    <source>
        <dbReference type="SAM" id="MobiDB-lite"/>
    </source>
</evidence>
<evidence type="ECO:0000313" key="4">
    <source>
        <dbReference type="Proteomes" id="UP001309876"/>
    </source>
</evidence>
<name>A0AAN7SU71_9EURO</name>
<sequence length="721" mass="78352">MSRHPLNMDTFDIAEAPISVVSQALKDGLITAVELAAESLNRISHFDCRGPSLNSTPVLNPSVFNEAAASDERRARGEPASPLDGIPCTVKDSYKIRGMSVASGSPALQDLIANEDSFIVQRLREAGSVILGKTVTCPMMYGGLQRGVHGRSENPYNKDWLSGAFASGSSHGSAVSTTSSMVAFGLGSETVSSGRSPASNNGLIAYTPSRGLISVRGIWPLYPTADDVCTHTRTMDDLFELLDVITAEDFTIQGDFWRSQNFVDVPTSWSSRPQPFKSLAKDTSLAGLRVAVPSCYIAGPQLAHVQPVFTSPAVVSLWEQARADLEAQGAEVIVVNEFPLVQGYDAPDSLSALGYSDFPRLPKDWNSVERGPLIALAWDAFLRGNADPKYPSLHAVDATKLFPAVPPDHPQIAYAEPTNAIHWTKLTSHLDRDVNSETAWQSLLNYPGLKDACRTLESMRKHFLEDWMTCNRYDVVVFPAAGDVGKADADISHESAKHAWTNGVKYSNCNRSFRHMGVPSVTVNMGLLEEKNVPMGLTFCGPAYSDEKLLSWAKAFESIRNRRQRPHLTPSLPRLSKLSKLKSNNERSPELSITNFAVKAAEKSTVDGQEQVTVNLGGSIKVISPSSGDKTEVVVEVFLNGERIPDSDLNTKVPESDADQSSSLTFTFTASSQTPAPPQFDAREKTEATVARDQTMAMVLAWIVNKKTGTKSRPSGWYGLG</sequence>
<comment type="caution">
    <text evidence="3">The sequence shown here is derived from an EMBL/GenBank/DDBJ whole genome shotgun (WGS) entry which is preliminary data.</text>
</comment>